<name>G2G3Y9_9ACTN</name>
<dbReference type="Pfam" id="PF19291">
    <property type="entry name" value="TREH_N"/>
    <property type="match status" value="1"/>
</dbReference>
<sequence>MLRELDADGEIAVPRRGATRRLRPNEAHPKDRKFVREIRDGIRSGRYRAGTPLPVGLLAHRHGLGARRMARVCRPLLADGLLVNRSEPGGLRLCVATGAPGVDGSAGRIEDYSLLGDQRGSALVRLDGSIDWLCLPRFDSAAVFTRLLGTSEHGFWQIAPAILPNGVSAPVAVRRYVGDTMVLETEWTTESGTVKVTDFMVPGDEAPQVVRIVTGMQGQVTMLSLLRARPGYGRTVPRLERIDDKRLAVVPGGDGDGRLWLDTTRPVQVNAGDIHTDFTVVEGEQVSFALSWREGADSPPPHPSPDALLKHTLDHWEAWVARCTYTGPDRVTAVRSLLTLAALIYSPTGAIVAAPTTSLPEELGGVRNWDYRYAWLRDDAFIASILARFGYLAEALAWKDWLVRACAGTPGRRQIMYGIGGESDLREKVLPWLPGYEGSAPVRIGNDAAGQLQIDVYGEVADALYEIALACPDEAPGIAAIIVELVTELETLWDQPDMGIWEIRGPRRRFTHSAIMAWVAVARAVRLIELGYATGPLERWKALRETIHREVCENGYNAERNTFTQYYGGSTLDASLLHAILSGFLPAEDKRVIGTVEAVQNELSTTGGLVLRYRTEGEGAGVDGLAGDEGYFVICTGWLAESLDRIGRHEEAAAVRERLLSLRNEVGLLAEEYDLRARRQLGNFPQGFSHLAILRVVLMTGPVSTRPNRIDPAPVLSAGTVS</sequence>
<dbReference type="InterPro" id="IPR008928">
    <property type="entry name" value="6-hairpin_glycosidase_sf"/>
</dbReference>
<dbReference type="SUPFAM" id="SSF48208">
    <property type="entry name" value="Six-hairpin glycosidases"/>
    <property type="match status" value="1"/>
</dbReference>
<gene>
    <name evidence="3" type="ORF">SZN_00950</name>
</gene>
<feature type="domain" description="GH15-like" evidence="1">
    <location>
        <begin position="333"/>
        <end position="697"/>
    </location>
</feature>
<organism evidence="3 4">
    <name type="scientific">Streptomyces zinciresistens K42</name>
    <dbReference type="NCBI Taxonomy" id="700597"/>
    <lineage>
        <taxon>Bacteria</taxon>
        <taxon>Bacillati</taxon>
        <taxon>Actinomycetota</taxon>
        <taxon>Actinomycetes</taxon>
        <taxon>Kitasatosporales</taxon>
        <taxon>Streptomycetaceae</taxon>
        <taxon>Streptomyces</taxon>
    </lineage>
</organism>
<dbReference type="EMBL" id="AGBF01000001">
    <property type="protein sequence ID" value="EGX61885.1"/>
    <property type="molecule type" value="Genomic_DNA"/>
</dbReference>
<dbReference type="InterPro" id="IPR011613">
    <property type="entry name" value="GH15-like"/>
</dbReference>
<reference evidence="3 4" key="1">
    <citation type="submission" date="2011-08" db="EMBL/GenBank/DDBJ databases">
        <authorList>
            <person name="Lin Y."/>
            <person name="Hao X."/>
            <person name="Johnstone L."/>
            <person name="Miller S.J."/>
            <person name="Wei G."/>
            <person name="Rensing C."/>
        </authorList>
    </citation>
    <scope>NUCLEOTIDE SEQUENCE [LARGE SCALE GENOMIC DNA]</scope>
    <source>
        <strain evidence="3 4">K42</strain>
    </source>
</reference>
<keyword evidence="4" id="KW-1185">Reference proteome</keyword>
<dbReference type="AlphaFoldDB" id="G2G3Y9"/>
<dbReference type="PANTHER" id="PTHR31616:SF0">
    <property type="entry name" value="GLUCAN 1,4-ALPHA-GLUCOSIDASE"/>
    <property type="match status" value="1"/>
</dbReference>
<dbReference type="InterPro" id="IPR045582">
    <property type="entry name" value="Trehalase-like_N"/>
</dbReference>
<comment type="caution">
    <text evidence="3">The sequence shown here is derived from an EMBL/GenBank/DDBJ whole genome shotgun (WGS) entry which is preliminary data.</text>
</comment>
<proteinExistence type="predicted"/>
<dbReference type="Pfam" id="PF00723">
    <property type="entry name" value="Glyco_hydro_15"/>
    <property type="match status" value="1"/>
</dbReference>
<evidence type="ECO:0000313" key="4">
    <source>
        <dbReference type="Proteomes" id="UP000004217"/>
    </source>
</evidence>
<evidence type="ECO:0000259" key="2">
    <source>
        <dbReference type="Pfam" id="PF19291"/>
    </source>
</evidence>
<evidence type="ECO:0000313" key="3">
    <source>
        <dbReference type="EMBL" id="EGX61885.1"/>
    </source>
</evidence>
<protein>
    <submittedName>
        <fullName evidence="3">Uncharacterized protein</fullName>
    </submittedName>
</protein>
<dbReference type="RefSeq" id="WP_007490660.1">
    <property type="nucleotide sequence ID" value="NZ_AGBF01000001.1"/>
</dbReference>
<dbReference type="GO" id="GO:0005975">
    <property type="term" value="P:carbohydrate metabolic process"/>
    <property type="evidence" value="ECO:0007669"/>
    <property type="project" value="InterPro"/>
</dbReference>
<feature type="domain" description="Trehalase-like N-terminal" evidence="2">
    <location>
        <begin position="105"/>
        <end position="245"/>
    </location>
</feature>
<dbReference type="Gene3D" id="1.50.10.10">
    <property type="match status" value="1"/>
</dbReference>
<evidence type="ECO:0000259" key="1">
    <source>
        <dbReference type="Pfam" id="PF00723"/>
    </source>
</evidence>
<dbReference type="InterPro" id="IPR012341">
    <property type="entry name" value="6hp_glycosidase-like_sf"/>
</dbReference>
<dbReference type="GO" id="GO:0004553">
    <property type="term" value="F:hydrolase activity, hydrolyzing O-glycosyl compounds"/>
    <property type="evidence" value="ECO:0007669"/>
    <property type="project" value="TreeGrafter"/>
</dbReference>
<accession>G2G3Y9</accession>
<dbReference type="PANTHER" id="PTHR31616">
    <property type="entry name" value="TREHALASE"/>
    <property type="match status" value="1"/>
</dbReference>
<dbReference type="PATRIC" id="fig|700597.3.peg.179"/>
<dbReference type="Proteomes" id="UP000004217">
    <property type="component" value="Unassembled WGS sequence"/>
</dbReference>